<dbReference type="Proteomes" id="UP000053239">
    <property type="component" value="Unassembled WGS sequence"/>
</dbReference>
<dbReference type="InterPro" id="IPR002300">
    <property type="entry name" value="aa-tRNA-synth_Ia"/>
</dbReference>
<dbReference type="InterPro" id="IPR009008">
    <property type="entry name" value="Val/Leu/Ile-tRNA-synth_edit"/>
</dbReference>
<dbReference type="EC" id="6.1.1.9" evidence="1"/>
<dbReference type="EMBL" id="KQ235637">
    <property type="protein sequence ID" value="KMZ96208.1"/>
    <property type="molecule type" value="Genomic_DNA"/>
</dbReference>
<accession>A0A0J9W6L0</accession>
<organism evidence="9 10">
    <name type="scientific">Plasmodium vivax North Korean</name>
    <dbReference type="NCBI Taxonomy" id="1035514"/>
    <lineage>
        <taxon>Eukaryota</taxon>
        <taxon>Sar</taxon>
        <taxon>Alveolata</taxon>
        <taxon>Apicomplexa</taxon>
        <taxon>Aconoidasida</taxon>
        <taxon>Haemosporida</taxon>
        <taxon>Plasmodiidae</taxon>
        <taxon>Plasmodium</taxon>
        <taxon>Plasmodium (Plasmodium)</taxon>
    </lineage>
</organism>
<keyword evidence="5" id="KW-0648">Protein biosynthesis</keyword>
<evidence type="ECO:0000256" key="4">
    <source>
        <dbReference type="ARBA" id="ARBA00022840"/>
    </source>
</evidence>
<dbReference type="SUPFAM" id="SSF50677">
    <property type="entry name" value="ValRS/IleRS/LeuRS editing domain"/>
    <property type="match status" value="1"/>
</dbReference>
<dbReference type="Gene3D" id="3.90.740.10">
    <property type="entry name" value="Valyl/Leucyl/Isoleucyl-tRNA synthetase, editing domain"/>
    <property type="match status" value="1"/>
</dbReference>
<evidence type="ECO:0000256" key="5">
    <source>
        <dbReference type="ARBA" id="ARBA00022917"/>
    </source>
</evidence>
<evidence type="ECO:0000259" key="8">
    <source>
        <dbReference type="Pfam" id="PF00133"/>
    </source>
</evidence>
<name>A0A0J9W6L0_PLAVI</name>
<evidence type="ECO:0000313" key="10">
    <source>
        <dbReference type="Proteomes" id="UP000053239"/>
    </source>
</evidence>
<proteinExistence type="predicted"/>
<dbReference type="GO" id="GO:0005829">
    <property type="term" value="C:cytosol"/>
    <property type="evidence" value="ECO:0007669"/>
    <property type="project" value="TreeGrafter"/>
</dbReference>
<dbReference type="InterPro" id="IPR002303">
    <property type="entry name" value="Valyl-tRNA_ligase"/>
</dbReference>
<dbReference type="GO" id="GO:0004832">
    <property type="term" value="F:valine-tRNA ligase activity"/>
    <property type="evidence" value="ECO:0007669"/>
    <property type="project" value="UniProtKB-EC"/>
</dbReference>
<evidence type="ECO:0000256" key="6">
    <source>
        <dbReference type="ARBA" id="ARBA00023146"/>
    </source>
</evidence>
<keyword evidence="4" id="KW-0067">ATP-binding</keyword>
<dbReference type="PANTHER" id="PTHR11946">
    <property type="entry name" value="VALYL-TRNA SYNTHETASES"/>
    <property type="match status" value="1"/>
</dbReference>
<dbReference type="SUPFAM" id="SSF52374">
    <property type="entry name" value="Nucleotidylyl transferase"/>
    <property type="match status" value="1"/>
</dbReference>
<evidence type="ECO:0000256" key="1">
    <source>
        <dbReference type="ARBA" id="ARBA00013169"/>
    </source>
</evidence>
<dbReference type="GO" id="GO:0005524">
    <property type="term" value="F:ATP binding"/>
    <property type="evidence" value="ECO:0007669"/>
    <property type="project" value="UniProtKB-KW"/>
</dbReference>
<gene>
    <name evidence="9" type="ORF">PVNG_02346</name>
</gene>
<dbReference type="AlphaFoldDB" id="A0A0J9W6L0"/>
<sequence length="168" mass="19478">MHNYAAELREEIHRQFTQITDSIKIENSKYTLDQLSQDLVKNKFATLFAQGMIYKKKKLINWDLHLKEVLADCEIIYKISKSKLYYLKYFFVKEPSNYLIVCTSRPESIFGDVALFIHPEDTRYSAHVGKKVKIPGINREIPIRSDSSISTEFGTGIMKCTPAHDSHD</sequence>
<evidence type="ECO:0000256" key="3">
    <source>
        <dbReference type="ARBA" id="ARBA00022741"/>
    </source>
</evidence>
<evidence type="ECO:0000313" key="9">
    <source>
        <dbReference type="EMBL" id="KMZ96208.1"/>
    </source>
</evidence>
<evidence type="ECO:0000256" key="7">
    <source>
        <dbReference type="ARBA" id="ARBA00029936"/>
    </source>
</evidence>
<dbReference type="GO" id="GO:0002161">
    <property type="term" value="F:aminoacyl-tRNA deacylase activity"/>
    <property type="evidence" value="ECO:0007669"/>
    <property type="project" value="InterPro"/>
</dbReference>
<dbReference type="GO" id="GO:0006438">
    <property type="term" value="P:valyl-tRNA aminoacylation"/>
    <property type="evidence" value="ECO:0007669"/>
    <property type="project" value="InterPro"/>
</dbReference>
<keyword evidence="2" id="KW-0436">Ligase</keyword>
<keyword evidence="6" id="KW-0030">Aminoacyl-tRNA synthetase</keyword>
<dbReference type="PANTHER" id="PTHR11946:SF93">
    <property type="entry name" value="VALINE--TRNA LIGASE, CHLOROPLASTIC_MITOCHONDRIAL 2"/>
    <property type="match status" value="1"/>
</dbReference>
<dbReference type="Pfam" id="PF00133">
    <property type="entry name" value="tRNA-synt_1"/>
    <property type="match status" value="1"/>
</dbReference>
<protein>
    <recommendedName>
        <fullName evidence="1">valine--tRNA ligase</fullName>
        <ecNumber evidence="1">6.1.1.9</ecNumber>
    </recommendedName>
    <alternativeName>
        <fullName evidence="7">Valyl-tRNA synthetase</fullName>
    </alternativeName>
</protein>
<evidence type="ECO:0000256" key="2">
    <source>
        <dbReference type="ARBA" id="ARBA00022598"/>
    </source>
</evidence>
<keyword evidence="3" id="KW-0547">Nucleotide-binding</keyword>
<feature type="domain" description="Aminoacyl-tRNA synthetase class Ia" evidence="8">
    <location>
        <begin position="3"/>
        <end position="81"/>
    </location>
</feature>
<reference evidence="9 10" key="1">
    <citation type="submission" date="2011-09" db="EMBL/GenBank/DDBJ databases">
        <title>The Genome Sequence of Plasmodium vivax North Korean.</title>
        <authorList>
            <consortium name="The Broad Institute Genome Sequencing Platform"/>
            <consortium name="The Broad Institute Genome Sequencing Center for Infectious Disease"/>
            <person name="Neafsey D."/>
            <person name="Carlton J."/>
            <person name="Barnwell J."/>
            <person name="Collins W."/>
            <person name="Escalante A."/>
            <person name="Mullikin J."/>
            <person name="Saul A."/>
            <person name="Guigo R."/>
            <person name="Camara F."/>
            <person name="Young S.K."/>
            <person name="Zeng Q."/>
            <person name="Gargeya S."/>
            <person name="Fitzgerald M."/>
            <person name="Haas B."/>
            <person name="Abouelleil A."/>
            <person name="Alvarado L."/>
            <person name="Arachchi H.M."/>
            <person name="Berlin A."/>
            <person name="Brown A."/>
            <person name="Chapman S.B."/>
            <person name="Chen Z."/>
            <person name="Dunbar C."/>
            <person name="Freedman E."/>
            <person name="Gearin G."/>
            <person name="Gellesch M."/>
            <person name="Goldberg J."/>
            <person name="Griggs A."/>
            <person name="Gujja S."/>
            <person name="Heiman D."/>
            <person name="Howarth C."/>
            <person name="Larson L."/>
            <person name="Lui A."/>
            <person name="MacDonald P.J.P."/>
            <person name="Montmayeur A."/>
            <person name="Murphy C."/>
            <person name="Neiman D."/>
            <person name="Pearson M."/>
            <person name="Priest M."/>
            <person name="Roberts A."/>
            <person name="Saif S."/>
            <person name="Shea T."/>
            <person name="Shenoy N."/>
            <person name="Sisk P."/>
            <person name="Stolte C."/>
            <person name="Sykes S."/>
            <person name="Wortman J."/>
            <person name="Nusbaum C."/>
            <person name="Birren B."/>
        </authorList>
    </citation>
    <scope>NUCLEOTIDE SEQUENCE [LARGE SCALE GENOMIC DNA]</scope>
    <source>
        <strain evidence="9 10">North Korean</strain>
    </source>
</reference>